<evidence type="ECO:0000313" key="2">
    <source>
        <dbReference type="Proteomes" id="UP000823896"/>
    </source>
</evidence>
<reference evidence="1" key="2">
    <citation type="submission" date="2021-04" db="EMBL/GenBank/DDBJ databases">
        <authorList>
            <person name="Gilroy R."/>
        </authorList>
    </citation>
    <scope>NUCLEOTIDE SEQUENCE</scope>
    <source>
        <strain evidence="1">CHK187-11901</strain>
    </source>
</reference>
<gene>
    <name evidence="1" type="ORF">H9702_02425</name>
</gene>
<proteinExistence type="predicted"/>
<sequence>MTKNNISHKHIRFPAGSLNLNIDFPPLLFASALSVHRKQKDKIFLFKNREKQAARFSHDQRIANGRNCDLYTKQFRSCRSEHIVCCTHSSFPVDHRCAAYISALYHHDILLYVLRQSCNADDGKKVLFRVKNIFDFDDALEKMNDHVCGILRIILSGQHKKSMTSK</sequence>
<protein>
    <submittedName>
        <fullName evidence="1">Uncharacterized protein</fullName>
    </submittedName>
</protein>
<comment type="caution">
    <text evidence="1">The sequence shown here is derived from an EMBL/GenBank/DDBJ whole genome shotgun (WGS) entry which is preliminary data.</text>
</comment>
<name>A0A9D2NPA9_9FIRM</name>
<evidence type="ECO:0000313" key="1">
    <source>
        <dbReference type="EMBL" id="HJC35972.1"/>
    </source>
</evidence>
<organism evidence="1 2">
    <name type="scientific">Candidatus Merdibacter merdavium</name>
    <dbReference type="NCBI Taxonomy" id="2838692"/>
    <lineage>
        <taxon>Bacteria</taxon>
        <taxon>Bacillati</taxon>
        <taxon>Bacillota</taxon>
        <taxon>Erysipelotrichia</taxon>
        <taxon>Erysipelotrichales</taxon>
        <taxon>Erysipelotrichaceae</taxon>
        <taxon>Merdibacter</taxon>
    </lineage>
</organism>
<accession>A0A9D2NPA9</accession>
<dbReference type="Proteomes" id="UP000823896">
    <property type="component" value="Unassembled WGS sequence"/>
</dbReference>
<dbReference type="EMBL" id="DWWM01000013">
    <property type="protein sequence ID" value="HJC35972.1"/>
    <property type="molecule type" value="Genomic_DNA"/>
</dbReference>
<reference evidence="1" key="1">
    <citation type="journal article" date="2021" name="PeerJ">
        <title>Extensive microbial diversity within the chicken gut microbiome revealed by metagenomics and culture.</title>
        <authorList>
            <person name="Gilroy R."/>
            <person name="Ravi A."/>
            <person name="Getino M."/>
            <person name="Pursley I."/>
            <person name="Horton D.L."/>
            <person name="Alikhan N.F."/>
            <person name="Baker D."/>
            <person name="Gharbi K."/>
            <person name="Hall N."/>
            <person name="Watson M."/>
            <person name="Adriaenssens E.M."/>
            <person name="Foster-Nyarko E."/>
            <person name="Jarju S."/>
            <person name="Secka A."/>
            <person name="Antonio M."/>
            <person name="Oren A."/>
            <person name="Chaudhuri R.R."/>
            <person name="La Ragione R."/>
            <person name="Hildebrand F."/>
            <person name="Pallen M.J."/>
        </authorList>
    </citation>
    <scope>NUCLEOTIDE SEQUENCE</scope>
    <source>
        <strain evidence="1">CHK187-11901</strain>
    </source>
</reference>
<dbReference type="AlphaFoldDB" id="A0A9D2NPA9"/>